<dbReference type="NCBIfam" id="TIGR00177">
    <property type="entry name" value="molyb_syn"/>
    <property type="match status" value="1"/>
</dbReference>
<keyword evidence="5" id="KW-0808">Transferase</keyword>
<dbReference type="InterPro" id="IPR008284">
    <property type="entry name" value="MoCF_biosynth_CS"/>
</dbReference>
<evidence type="ECO:0000256" key="4">
    <source>
        <dbReference type="ARBA" id="ARBA00022505"/>
    </source>
</evidence>
<dbReference type="FunFam" id="2.170.190.11:FF:000001">
    <property type="entry name" value="Molybdopterin molybdenumtransferase"/>
    <property type="match status" value="1"/>
</dbReference>
<evidence type="ECO:0000256" key="1">
    <source>
        <dbReference type="ARBA" id="ARBA00001946"/>
    </source>
</evidence>
<evidence type="ECO:0000256" key="9">
    <source>
        <dbReference type="ARBA" id="ARBA00047317"/>
    </source>
</evidence>
<keyword evidence="7" id="KW-0460">Magnesium</keyword>
<feature type="domain" description="MoaB/Mog" evidence="10">
    <location>
        <begin position="165"/>
        <end position="303"/>
    </location>
</feature>
<gene>
    <name evidence="11" type="ORF">METZ01_LOCUS2832</name>
</gene>
<evidence type="ECO:0000256" key="2">
    <source>
        <dbReference type="ARBA" id="ARBA00005046"/>
    </source>
</evidence>
<evidence type="ECO:0000256" key="6">
    <source>
        <dbReference type="ARBA" id="ARBA00022723"/>
    </source>
</evidence>
<dbReference type="AlphaFoldDB" id="A0A381N8G0"/>
<dbReference type="InterPro" id="IPR038987">
    <property type="entry name" value="MoeA-like"/>
</dbReference>
<keyword evidence="4" id="KW-0500">Molybdenum</keyword>
<comment type="cofactor">
    <cofactor evidence="1">
        <name>Mg(2+)</name>
        <dbReference type="ChEBI" id="CHEBI:18420"/>
    </cofactor>
</comment>
<evidence type="ECO:0000256" key="5">
    <source>
        <dbReference type="ARBA" id="ARBA00022679"/>
    </source>
</evidence>
<dbReference type="InterPro" id="IPR005110">
    <property type="entry name" value="MoeA_linker/N"/>
</dbReference>
<dbReference type="SUPFAM" id="SSF63882">
    <property type="entry name" value="MoeA N-terminal region -like"/>
    <property type="match status" value="1"/>
</dbReference>
<dbReference type="SUPFAM" id="SSF63867">
    <property type="entry name" value="MoeA C-terminal domain-like"/>
    <property type="match status" value="1"/>
</dbReference>
<reference evidence="11" key="1">
    <citation type="submission" date="2018-05" db="EMBL/GenBank/DDBJ databases">
        <authorList>
            <person name="Lanie J.A."/>
            <person name="Ng W.-L."/>
            <person name="Kazmierczak K.M."/>
            <person name="Andrzejewski T.M."/>
            <person name="Davidsen T.M."/>
            <person name="Wayne K.J."/>
            <person name="Tettelin H."/>
            <person name="Glass J.I."/>
            <person name="Rusch D."/>
            <person name="Podicherti R."/>
            <person name="Tsui H.-C.T."/>
            <person name="Winkler M.E."/>
        </authorList>
    </citation>
    <scope>NUCLEOTIDE SEQUENCE</scope>
</reference>
<dbReference type="Gene3D" id="2.170.190.11">
    <property type="entry name" value="Molybdopterin biosynthesis moea protein, domain 3"/>
    <property type="match status" value="1"/>
</dbReference>
<dbReference type="CDD" id="cd00887">
    <property type="entry name" value="MoeA"/>
    <property type="match status" value="1"/>
</dbReference>
<dbReference type="EMBL" id="UINC01000145">
    <property type="protein sequence ID" value="SUZ49978.1"/>
    <property type="molecule type" value="Genomic_DNA"/>
</dbReference>
<proteinExistence type="predicted"/>
<protein>
    <recommendedName>
        <fullName evidence="3">molybdopterin molybdotransferase</fullName>
        <ecNumber evidence="3">2.10.1.1</ecNumber>
    </recommendedName>
</protein>
<dbReference type="GO" id="GO:0046872">
    <property type="term" value="F:metal ion binding"/>
    <property type="evidence" value="ECO:0007669"/>
    <property type="project" value="UniProtKB-KW"/>
</dbReference>
<organism evidence="11">
    <name type="scientific">marine metagenome</name>
    <dbReference type="NCBI Taxonomy" id="408172"/>
    <lineage>
        <taxon>unclassified sequences</taxon>
        <taxon>metagenomes</taxon>
        <taxon>ecological metagenomes</taxon>
    </lineage>
</organism>
<dbReference type="FunFam" id="3.40.980.10:FF:000004">
    <property type="entry name" value="Molybdopterin molybdenumtransferase"/>
    <property type="match status" value="1"/>
</dbReference>
<dbReference type="EC" id="2.10.1.1" evidence="3"/>
<dbReference type="UniPathway" id="UPA00344"/>
<dbReference type="SUPFAM" id="SSF53218">
    <property type="entry name" value="Molybdenum cofactor biosynthesis proteins"/>
    <property type="match status" value="1"/>
</dbReference>
<evidence type="ECO:0000313" key="11">
    <source>
        <dbReference type="EMBL" id="SUZ49978.1"/>
    </source>
</evidence>
<dbReference type="InterPro" id="IPR036425">
    <property type="entry name" value="MoaB/Mog-like_dom_sf"/>
</dbReference>
<dbReference type="Gene3D" id="3.90.105.10">
    <property type="entry name" value="Molybdopterin biosynthesis moea protein, domain 2"/>
    <property type="match status" value="1"/>
</dbReference>
<dbReference type="Gene3D" id="2.40.340.10">
    <property type="entry name" value="MoeA, C-terminal, domain IV"/>
    <property type="match status" value="1"/>
</dbReference>
<evidence type="ECO:0000256" key="7">
    <source>
        <dbReference type="ARBA" id="ARBA00022842"/>
    </source>
</evidence>
<name>A0A381N8G0_9ZZZZ</name>
<dbReference type="InterPro" id="IPR001453">
    <property type="entry name" value="MoaB/Mog_dom"/>
</dbReference>
<dbReference type="Gene3D" id="3.40.980.10">
    <property type="entry name" value="MoaB/Mog-like domain"/>
    <property type="match status" value="1"/>
</dbReference>
<dbReference type="GO" id="GO:0005829">
    <property type="term" value="C:cytosol"/>
    <property type="evidence" value="ECO:0007669"/>
    <property type="project" value="TreeGrafter"/>
</dbReference>
<dbReference type="InterPro" id="IPR005111">
    <property type="entry name" value="MoeA_C_domain_IV"/>
</dbReference>
<dbReference type="PANTHER" id="PTHR10192">
    <property type="entry name" value="MOLYBDOPTERIN BIOSYNTHESIS PROTEIN"/>
    <property type="match status" value="1"/>
</dbReference>
<dbReference type="InterPro" id="IPR036688">
    <property type="entry name" value="MoeA_C_domain_IV_sf"/>
</dbReference>
<accession>A0A381N8G0</accession>
<dbReference type="PANTHER" id="PTHR10192:SF5">
    <property type="entry name" value="GEPHYRIN"/>
    <property type="match status" value="1"/>
</dbReference>
<comment type="catalytic activity">
    <reaction evidence="9">
        <text>adenylyl-molybdopterin + molybdate = Mo-molybdopterin + AMP + H(+)</text>
        <dbReference type="Rhea" id="RHEA:35047"/>
        <dbReference type="ChEBI" id="CHEBI:15378"/>
        <dbReference type="ChEBI" id="CHEBI:36264"/>
        <dbReference type="ChEBI" id="CHEBI:62727"/>
        <dbReference type="ChEBI" id="CHEBI:71302"/>
        <dbReference type="ChEBI" id="CHEBI:456215"/>
        <dbReference type="EC" id="2.10.1.1"/>
    </reaction>
</comment>
<dbReference type="InterPro" id="IPR036135">
    <property type="entry name" value="MoeA_linker/N_sf"/>
</dbReference>
<dbReference type="Pfam" id="PF03453">
    <property type="entry name" value="MoeA_N"/>
    <property type="match status" value="1"/>
</dbReference>
<dbReference type="Pfam" id="PF00994">
    <property type="entry name" value="MoCF_biosynth"/>
    <property type="match status" value="1"/>
</dbReference>
<dbReference type="Pfam" id="PF03454">
    <property type="entry name" value="MoeA_C"/>
    <property type="match status" value="1"/>
</dbReference>
<keyword evidence="8" id="KW-0501">Molybdenum cofactor biosynthesis</keyword>
<dbReference type="SMART" id="SM00852">
    <property type="entry name" value="MoCF_biosynth"/>
    <property type="match status" value="1"/>
</dbReference>
<dbReference type="NCBIfam" id="NF045515">
    <property type="entry name" value="Glp_gephyrin"/>
    <property type="match status" value="1"/>
</dbReference>
<dbReference type="PROSITE" id="PS01079">
    <property type="entry name" value="MOCF_BIOSYNTHESIS_2"/>
    <property type="match status" value="1"/>
</dbReference>
<evidence type="ECO:0000256" key="3">
    <source>
        <dbReference type="ARBA" id="ARBA00013269"/>
    </source>
</evidence>
<dbReference type="GO" id="GO:0061599">
    <property type="term" value="F:molybdopterin molybdotransferase activity"/>
    <property type="evidence" value="ECO:0007669"/>
    <property type="project" value="UniProtKB-EC"/>
</dbReference>
<evidence type="ECO:0000256" key="8">
    <source>
        <dbReference type="ARBA" id="ARBA00023150"/>
    </source>
</evidence>
<keyword evidence="6" id="KW-0479">Metal-binding</keyword>
<dbReference type="GO" id="GO:0006777">
    <property type="term" value="P:Mo-molybdopterin cofactor biosynthetic process"/>
    <property type="evidence" value="ECO:0007669"/>
    <property type="project" value="UniProtKB-KW"/>
</dbReference>
<sequence>MSGTETVLLKDAGNRILAQDIIATFPMPSFDNSAMDGFAVRAVDTKGTDQSLPVTLKMVGVSSAGSPGDITLGPGECAQCMTGAIIPNGADAIAMVEDTSGFSDTDSVQIFQEAKIGKHIRKKGEEIQNGDVLILKGTHITPNEIGTLATFGYGEISVAQKPRIAIFGTGDELVEPGIELKPGQIYNSNLYIFAELAEKSGAEVIMRDVIKDDRKPLRAFLSKALKTCDMVISSGGVSMGRFDYVRDVLMELGVQEHFWKVAQKPGKPFFFGTGESTLIFGLPGNPVSSYIGFMEWVWPVLDVMMGKPEQNFLTGILKASFPREKVKCRFLFGKAWMEDGKLVCKPSSKMGSHMLSSSLEANCILGSETGESSLQPGEEIRINVLPWKNIK</sequence>
<comment type="pathway">
    <text evidence="2">Cofactor biosynthesis; molybdopterin biosynthesis.</text>
</comment>
<evidence type="ECO:0000259" key="10">
    <source>
        <dbReference type="SMART" id="SM00852"/>
    </source>
</evidence>